<proteinExistence type="predicted"/>
<dbReference type="RefSeq" id="WP_021781786.1">
    <property type="nucleotide sequence ID" value="NZ_CP047152.1"/>
</dbReference>
<dbReference type="SMART" id="SM00671">
    <property type="entry name" value="SEL1"/>
    <property type="match status" value="4"/>
</dbReference>
<dbReference type="Gene3D" id="1.25.40.10">
    <property type="entry name" value="Tetratricopeptide repeat domain"/>
    <property type="match status" value="1"/>
</dbReference>
<name>A0A1X1AAK2_PSEPU</name>
<accession>A0A1X1AAK2</accession>
<dbReference type="SUPFAM" id="SSF81901">
    <property type="entry name" value="HCP-like"/>
    <property type="match status" value="1"/>
</dbReference>
<protein>
    <submittedName>
        <fullName evidence="1">Uncharacterized protein</fullName>
    </submittedName>
</protein>
<organism evidence="1 2">
    <name type="scientific">Pseudomonas putida</name>
    <name type="common">Arthrobacter siderocapsulatus</name>
    <dbReference type="NCBI Taxonomy" id="303"/>
    <lineage>
        <taxon>Bacteria</taxon>
        <taxon>Pseudomonadati</taxon>
        <taxon>Pseudomonadota</taxon>
        <taxon>Gammaproteobacteria</taxon>
        <taxon>Pseudomonadales</taxon>
        <taxon>Pseudomonadaceae</taxon>
        <taxon>Pseudomonas</taxon>
    </lineage>
</organism>
<evidence type="ECO:0000313" key="1">
    <source>
        <dbReference type="EMBL" id="POG03957.1"/>
    </source>
</evidence>
<dbReference type="AlphaFoldDB" id="A0A1X1AAK2"/>
<dbReference type="InterPro" id="IPR006597">
    <property type="entry name" value="Sel1-like"/>
</dbReference>
<reference evidence="1 2" key="2">
    <citation type="submission" date="2018-03" db="EMBL/GenBank/DDBJ databases">
        <title>Draft genome of Pseudomonas putida strain KH-18-2.</title>
        <authorList>
            <person name="Yoshizawa S."/>
            <person name="Khan N.H."/>
            <person name="Nishimura M."/>
            <person name="Chiura H.X."/>
            <person name="Ogura Y."/>
            <person name="Hayashi T."/>
            <person name="Kogure K."/>
        </authorList>
    </citation>
    <scope>NUCLEOTIDE SEQUENCE [LARGE SCALE GENOMIC DNA]</scope>
    <source>
        <strain evidence="1 2">KH-18-2</strain>
    </source>
</reference>
<dbReference type="PANTHER" id="PTHR11102">
    <property type="entry name" value="SEL-1-LIKE PROTEIN"/>
    <property type="match status" value="1"/>
</dbReference>
<dbReference type="Pfam" id="PF08238">
    <property type="entry name" value="Sel1"/>
    <property type="match status" value="4"/>
</dbReference>
<dbReference type="PANTHER" id="PTHR11102:SF160">
    <property type="entry name" value="ERAD-ASSOCIATED E3 UBIQUITIN-PROTEIN LIGASE COMPONENT HRD3"/>
    <property type="match status" value="1"/>
</dbReference>
<comment type="caution">
    <text evidence="1">The sequence shown here is derived from an EMBL/GenBank/DDBJ whole genome shotgun (WGS) entry which is preliminary data.</text>
</comment>
<dbReference type="EMBL" id="MING01000083">
    <property type="protein sequence ID" value="POG03957.1"/>
    <property type="molecule type" value="Genomic_DNA"/>
</dbReference>
<dbReference type="Proteomes" id="UP000237378">
    <property type="component" value="Unassembled WGS sequence"/>
</dbReference>
<gene>
    <name evidence="1" type="ORF">BGP82_22110</name>
</gene>
<dbReference type="InterPro" id="IPR011990">
    <property type="entry name" value="TPR-like_helical_dom_sf"/>
</dbReference>
<sequence length="256" mass="27407">MSYLLRREEVVDVAGLQAMLEESPGKAAQAILAAAGQGAVEAQLLLGQILLDGLGIQQDATVARRWFGIAAQGGNAMAHNMLGRCLEHGWGGEVSLAQAAVHYARAADSGLDWGLYNLGNLLATGRGVPVNQVQALMCYEKAAQLGHAKSMNLYGRYLEQGIATAPSPARAVRWYRRSAEAGDFRGMFSLALVLVERGQLAEAGQWLEQARVAGNMNFLRAALVTLQDAGPVLMAFAARYAEEIDRREEAGTGEHT</sequence>
<dbReference type="InterPro" id="IPR050767">
    <property type="entry name" value="Sel1_AlgK"/>
</dbReference>
<evidence type="ECO:0000313" key="2">
    <source>
        <dbReference type="Proteomes" id="UP000237378"/>
    </source>
</evidence>
<reference evidence="1 2" key="1">
    <citation type="submission" date="2016-08" db="EMBL/GenBank/DDBJ databases">
        <authorList>
            <person name="Seilhamer J.J."/>
        </authorList>
    </citation>
    <scope>NUCLEOTIDE SEQUENCE [LARGE SCALE GENOMIC DNA]</scope>
    <source>
        <strain evidence="1 2">KH-18-2</strain>
    </source>
</reference>